<reference evidence="2 3" key="1">
    <citation type="submission" date="2023-04" db="EMBL/GenBank/DDBJ databases">
        <title>A novel bacteria isolated from coastal sediment.</title>
        <authorList>
            <person name="Liu X.-J."/>
            <person name="Du Z.-J."/>
        </authorList>
    </citation>
    <scope>NUCLEOTIDE SEQUENCE [LARGE SCALE GENOMIC DNA]</scope>
    <source>
        <strain evidence="2 3">SDUM461004</strain>
    </source>
</reference>
<protein>
    <submittedName>
        <fullName evidence="2">Helix-turn-helix domain-containing protein</fullName>
    </submittedName>
</protein>
<dbReference type="SUPFAM" id="SSF47413">
    <property type="entry name" value="lambda repressor-like DNA-binding domains"/>
    <property type="match status" value="1"/>
</dbReference>
<dbReference type="InterPro" id="IPR001387">
    <property type="entry name" value="Cro/C1-type_HTH"/>
</dbReference>
<evidence type="ECO:0000313" key="2">
    <source>
        <dbReference type="EMBL" id="MDQ8196299.1"/>
    </source>
</evidence>
<dbReference type="Gene3D" id="1.10.260.40">
    <property type="entry name" value="lambda repressor-like DNA-binding domains"/>
    <property type="match status" value="1"/>
</dbReference>
<dbReference type="PROSITE" id="PS50943">
    <property type="entry name" value="HTH_CROC1"/>
    <property type="match status" value="1"/>
</dbReference>
<proteinExistence type="predicted"/>
<dbReference type="Pfam" id="PF01381">
    <property type="entry name" value="HTH_3"/>
    <property type="match status" value="1"/>
</dbReference>
<dbReference type="EMBL" id="JARXIC010000061">
    <property type="protein sequence ID" value="MDQ8196299.1"/>
    <property type="molecule type" value="Genomic_DNA"/>
</dbReference>
<evidence type="ECO:0000259" key="1">
    <source>
        <dbReference type="PROSITE" id="PS50943"/>
    </source>
</evidence>
<dbReference type="InterPro" id="IPR010982">
    <property type="entry name" value="Lambda_DNA-bd_dom_sf"/>
</dbReference>
<comment type="caution">
    <text evidence="2">The sequence shown here is derived from an EMBL/GenBank/DDBJ whole genome shotgun (WGS) entry which is preliminary data.</text>
</comment>
<dbReference type="CDD" id="cd00093">
    <property type="entry name" value="HTH_XRE"/>
    <property type="match status" value="1"/>
</dbReference>
<accession>A0ABU1ANC4</accession>
<dbReference type="Proteomes" id="UP001243717">
    <property type="component" value="Unassembled WGS sequence"/>
</dbReference>
<name>A0ABU1ANC4_9BACT</name>
<dbReference type="SMART" id="SM00530">
    <property type="entry name" value="HTH_XRE"/>
    <property type="match status" value="1"/>
</dbReference>
<gene>
    <name evidence="2" type="ORF">QEH59_17825</name>
</gene>
<dbReference type="RefSeq" id="WP_308986734.1">
    <property type="nucleotide sequence ID" value="NZ_JARXIC010000061.1"/>
</dbReference>
<organism evidence="2 3">
    <name type="scientific">Thalassobacterium sedimentorum</name>
    <dbReference type="NCBI Taxonomy" id="3041258"/>
    <lineage>
        <taxon>Bacteria</taxon>
        <taxon>Pseudomonadati</taxon>
        <taxon>Verrucomicrobiota</taxon>
        <taxon>Opitutia</taxon>
        <taxon>Puniceicoccales</taxon>
        <taxon>Coraliomargaritaceae</taxon>
        <taxon>Thalassobacterium</taxon>
    </lineage>
</organism>
<sequence length="75" mass="7853">MKNDGFGKMVSAARKAQGLTQLELQDLCGVSASVIYKIECGREDLSLSNLVSVLDALGIQLCAKSPLGGEVQLNG</sequence>
<keyword evidence="3" id="KW-1185">Reference proteome</keyword>
<evidence type="ECO:0000313" key="3">
    <source>
        <dbReference type="Proteomes" id="UP001243717"/>
    </source>
</evidence>
<feature type="domain" description="HTH cro/C1-type" evidence="1">
    <location>
        <begin position="10"/>
        <end position="64"/>
    </location>
</feature>